<proteinExistence type="predicted"/>
<keyword evidence="4" id="KW-1185">Reference proteome</keyword>
<dbReference type="EMBL" id="AZDG01000021">
    <property type="protein sequence ID" value="KRK63849.1"/>
    <property type="molecule type" value="Genomic_DNA"/>
</dbReference>
<dbReference type="AlphaFoldDB" id="A0A0R1J4P3"/>
<dbReference type="STRING" id="1423811.FC72_GL001088"/>
<evidence type="ECO:0008006" key="5">
    <source>
        <dbReference type="Google" id="ProtNLM"/>
    </source>
</evidence>
<protein>
    <recommendedName>
        <fullName evidence="5">Surface layer protein A domain-containing protein</fullName>
    </recommendedName>
</protein>
<evidence type="ECO:0000313" key="3">
    <source>
        <dbReference type="EMBL" id="KRK63849.1"/>
    </source>
</evidence>
<keyword evidence="2" id="KW-0732">Signal</keyword>
<evidence type="ECO:0000313" key="4">
    <source>
        <dbReference type="Proteomes" id="UP000050929"/>
    </source>
</evidence>
<organism evidence="3 4">
    <name type="scientific">Companilactobacillus tucceti DSM 20183</name>
    <dbReference type="NCBI Taxonomy" id="1423811"/>
    <lineage>
        <taxon>Bacteria</taxon>
        <taxon>Bacillati</taxon>
        <taxon>Bacillota</taxon>
        <taxon>Bacilli</taxon>
        <taxon>Lactobacillales</taxon>
        <taxon>Lactobacillaceae</taxon>
        <taxon>Companilactobacillus</taxon>
    </lineage>
</organism>
<feature type="region of interest" description="Disordered" evidence="1">
    <location>
        <begin position="92"/>
        <end position="111"/>
    </location>
</feature>
<feature type="chain" id="PRO_5039470387" description="Surface layer protein A domain-containing protein" evidence="2">
    <location>
        <begin position="22"/>
        <end position="253"/>
    </location>
</feature>
<comment type="caution">
    <text evidence="3">The sequence shown here is derived from an EMBL/GenBank/DDBJ whole genome shotgun (WGS) entry which is preliminary data.</text>
</comment>
<dbReference type="OrthoDB" id="2288009at2"/>
<gene>
    <name evidence="3" type="ORF">FC72_GL001088</name>
</gene>
<reference evidence="3 4" key="1">
    <citation type="journal article" date="2015" name="Genome Announc.">
        <title>Expanding the biotechnology potential of lactobacilli through comparative genomics of 213 strains and associated genera.</title>
        <authorList>
            <person name="Sun Z."/>
            <person name="Harris H.M."/>
            <person name="McCann A."/>
            <person name="Guo C."/>
            <person name="Argimon S."/>
            <person name="Zhang W."/>
            <person name="Yang X."/>
            <person name="Jeffery I.B."/>
            <person name="Cooney J.C."/>
            <person name="Kagawa T.F."/>
            <person name="Liu W."/>
            <person name="Song Y."/>
            <person name="Salvetti E."/>
            <person name="Wrobel A."/>
            <person name="Rasinkangas P."/>
            <person name="Parkhill J."/>
            <person name="Rea M.C."/>
            <person name="O'Sullivan O."/>
            <person name="Ritari J."/>
            <person name="Douillard F.P."/>
            <person name="Paul Ross R."/>
            <person name="Yang R."/>
            <person name="Briner A.E."/>
            <person name="Felis G.E."/>
            <person name="de Vos W.M."/>
            <person name="Barrangou R."/>
            <person name="Klaenhammer T.R."/>
            <person name="Caufield P.W."/>
            <person name="Cui Y."/>
            <person name="Zhang H."/>
            <person name="O'Toole P.W."/>
        </authorList>
    </citation>
    <scope>NUCLEOTIDE SEQUENCE [LARGE SCALE GENOMIC DNA]</scope>
    <source>
        <strain evidence="3 4">DSM 20183</strain>
    </source>
</reference>
<dbReference type="PATRIC" id="fig|1423811.3.peg.1102"/>
<dbReference type="Proteomes" id="UP000050929">
    <property type="component" value="Unassembled WGS sequence"/>
</dbReference>
<evidence type="ECO:0000256" key="1">
    <source>
        <dbReference type="SAM" id="MobiDB-lite"/>
    </source>
</evidence>
<sequence>MNKKRILLSVFTGAIAATSFAVFNNVTNVSASGVVHTKDATTFLFTRTGEMINTRALAPNTPWQVGDIIQVNGETLYQVSTNEFVKEGSVTYEAPNSTTPTEKPNNDQNPNAGVTVSVDLPWGAPIFDDRTQEVTNAPAGSAFKVGRIVQSDTGLVYYQVSTHGWMVGDLVKVSGNLGKVEQVYGFRPIGEYQGESADDMREALYEMGCDWDALESIPDDVINEQSTISNYSGSDIGDLSRRLNNINPNVGGL</sequence>
<name>A0A0R1J4P3_9LACO</name>
<evidence type="ECO:0000256" key="2">
    <source>
        <dbReference type="SAM" id="SignalP"/>
    </source>
</evidence>
<feature type="compositionally biased region" description="Polar residues" evidence="1">
    <location>
        <begin position="94"/>
        <end position="111"/>
    </location>
</feature>
<feature type="signal peptide" evidence="2">
    <location>
        <begin position="1"/>
        <end position="21"/>
    </location>
</feature>
<accession>A0A0R1J4P3</accession>
<dbReference type="RefSeq" id="WP_057766936.1">
    <property type="nucleotide sequence ID" value="NZ_AZDG01000021.1"/>
</dbReference>